<dbReference type="Pfam" id="PF05598">
    <property type="entry name" value="DUF772"/>
    <property type="match status" value="1"/>
</dbReference>
<sequence>MYIRQQSFFSFEEILKFQPETRLEKIFSALDYSNVLTLLPKQKELGRKGYSKEAMFLAIIAMRIENIKTIAALVKRLKTDPVFRFNCGFNVLGSIPSESTFSRFLTLLSESEVFQKIFETLVLKAKALGIIDGANVAIDSSEYESYDKAIPKSKIQDNGQNPNWGSKKDTNGNQIKWFGYKLHIAVDTESELPLAIEVTPANVYDSTMAIPLMESIKNIYGDTFTIKNYLMDKGYDVKEIYRKVYKELKAQAIIPINPRGSYAPPEGLDENAVPVCSMGYSMVYWGYDGIHHKFRCPHVTGKVDCPYGSYWCSTSSYGLVVKQKIDDDPRLFTFPHRCTHKWKKLYDKRTSVERCFSRLKEHLGLKNLMLKGIKKAKLHAYLCCIGLIAGTIAVNLSSIECKAA</sequence>
<dbReference type="GO" id="GO:0003677">
    <property type="term" value="F:DNA binding"/>
    <property type="evidence" value="ECO:0007669"/>
    <property type="project" value="InterPro"/>
</dbReference>
<organism evidence="4 5">
    <name type="scientific">Thermoanaerobacter italicus (strain DSM 9252 / Ab9)</name>
    <dbReference type="NCBI Taxonomy" id="580331"/>
    <lineage>
        <taxon>Bacteria</taxon>
        <taxon>Bacillati</taxon>
        <taxon>Bacillota</taxon>
        <taxon>Clostridia</taxon>
        <taxon>Thermoanaerobacterales</taxon>
        <taxon>Thermoanaerobacteraceae</taxon>
        <taxon>Thermoanaerobacter</taxon>
    </lineage>
</organism>
<dbReference type="Pfam" id="PF01609">
    <property type="entry name" value="DDE_Tnp_1"/>
    <property type="match status" value="1"/>
</dbReference>
<keyword evidence="1" id="KW-1133">Transmembrane helix</keyword>
<keyword evidence="1" id="KW-0472">Membrane</keyword>
<evidence type="ECO:0000256" key="1">
    <source>
        <dbReference type="SAM" id="Phobius"/>
    </source>
</evidence>
<dbReference type="HOGENOM" id="CLU_045384_1_0_9"/>
<dbReference type="RefSeq" id="WP_012995841.1">
    <property type="nucleotide sequence ID" value="NC_013921.1"/>
</dbReference>
<keyword evidence="1" id="KW-0812">Transmembrane</keyword>
<accession>D3T4H9</accession>
<dbReference type="OrthoDB" id="1727069at2"/>
<protein>
    <submittedName>
        <fullName evidence="4">Transposase IS4 family protein</fullName>
    </submittedName>
</protein>
<evidence type="ECO:0000313" key="5">
    <source>
        <dbReference type="Proteomes" id="UP000001552"/>
    </source>
</evidence>
<gene>
    <name evidence="4" type="ordered locus">Thit_1892</name>
</gene>
<evidence type="ECO:0000259" key="3">
    <source>
        <dbReference type="Pfam" id="PF05598"/>
    </source>
</evidence>
<dbReference type="KEGG" id="tit:Thit_1892"/>
<dbReference type="GO" id="GO:0004803">
    <property type="term" value="F:transposase activity"/>
    <property type="evidence" value="ECO:0007669"/>
    <property type="project" value="InterPro"/>
</dbReference>
<dbReference type="PANTHER" id="PTHR35604">
    <property type="entry name" value="TRANSPOSASE INSH FOR INSERTION SEQUENCE ELEMENT IS5A-RELATED"/>
    <property type="match status" value="1"/>
</dbReference>
<dbReference type="InterPro" id="IPR002559">
    <property type="entry name" value="Transposase_11"/>
</dbReference>
<dbReference type="EMBL" id="CP001936">
    <property type="protein sequence ID" value="ADD03131.1"/>
    <property type="molecule type" value="Genomic_DNA"/>
</dbReference>
<feature type="domain" description="Transposase InsH N-terminal" evidence="3">
    <location>
        <begin position="16"/>
        <end position="105"/>
    </location>
</feature>
<keyword evidence="5" id="KW-1185">Reference proteome</keyword>
<evidence type="ECO:0000259" key="2">
    <source>
        <dbReference type="Pfam" id="PF01609"/>
    </source>
</evidence>
<dbReference type="GO" id="GO:0006313">
    <property type="term" value="P:DNA transposition"/>
    <property type="evidence" value="ECO:0007669"/>
    <property type="project" value="InterPro"/>
</dbReference>
<dbReference type="PANTHER" id="PTHR35604:SF2">
    <property type="entry name" value="TRANSPOSASE INSH FOR INSERTION SEQUENCE ELEMENT IS5A-RELATED"/>
    <property type="match status" value="1"/>
</dbReference>
<evidence type="ECO:0000313" key="4">
    <source>
        <dbReference type="EMBL" id="ADD03131.1"/>
    </source>
</evidence>
<dbReference type="InterPro" id="IPR008490">
    <property type="entry name" value="Transposase_InsH_N"/>
</dbReference>
<name>D3T4H9_THEIA</name>
<dbReference type="AlphaFoldDB" id="D3T4H9"/>
<reference evidence="4" key="1">
    <citation type="submission" date="2010-02" db="EMBL/GenBank/DDBJ databases">
        <title>Complete sequence of Thermoanaerobacter italicus Ab9.</title>
        <authorList>
            <consortium name="US DOE Joint Genome Institute"/>
            <person name="Lucas S."/>
            <person name="Copeland A."/>
            <person name="Lapidus A."/>
            <person name="Cheng J.-F."/>
            <person name="Bruce D."/>
            <person name="Goodwin L."/>
            <person name="Pitluck S."/>
            <person name="Chertkov O."/>
            <person name="Detter J.C."/>
            <person name="Han C."/>
            <person name="Tapia R."/>
            <person name="Land M."/>
            <person name="Hauser L."/>
            <person name="Kyrpides N."/>
            <person name="Mikhailova N."/>
            <person name="Hemme C.L."/>
            <person name="Woyke T."/>
        </authorList>
    </citation>
    <scope>NUCLEOTIDE SEQUENCE [LARGE SCALE GENOMIC DNA]</scope>
    <source>
        <strain evidence="4">Ab9</strain>
    </source>
</reference>
<dbReference type="Proteomes" id="UP000001552">
    <property type="component" value="Chromosome"/>
</dbReference>
<feature type="transmembrane region" description="Helical" evidence="1">
    <location>
        <begin position="378"/>
        <end position="399"/>
    </location>
</feature>
<dbReference type="eggNOG" id="COG3039">
    <property type="taxonomic scope" value="Bacteria"/>
</dbReference>
<feature type="domain" description="Transposase IS4-like" evidence="2">
    <location>
        <begin position="136"/>
        <end position="385"/>
    </location>
</feature>
<proteinExistence type="predicted"/>